<dbReference type="Pfam" id="PF21360">
    <property type="entry name" value="PylC-like_N"/>
    <property type="match status" value="1"/>
</dbReference>
<dbReference type="InterPro" id="IPR048764">
    <property type="entry name" value="PylC_N"/>
</dbReference>
<reference evidence="6 7" key="2">
    <citation type="submission" date="2019-04" db="EMBL/GenBank/DDBJ databases">
        <authorList>
            <person name="Yang S."/>
            <person name="Wei W."/>
        </authorList>
    </citation>
    <scope>NUCLEOTIDE SEQUENCE [LARGE SCALE GENOMIC DNA]</scope>
    <source>
        <strain evidence="7">ZP60</strain>
    </source>
</reference>
<evidence type="ECO:0000256" key="4">
    <source>
        <dbReference type="PROSITE-ProRule" id="PRU00409"/>
    </source>
</evidence>
<keyword evidence="1" id="KW-0436">Ligase</keyword>
<dbReference type="AlphaFoldDB" id="A0A4D6KDG2"/>
<dbReference type="PANTHER" id="PTHR43585">
    <property type="entry name" value="FUMIPYRROLE BIOSYNTHESIS PROTEIN C"/>
    <property type="match status" value="1"/>
</dbReference>
<dbReference type="InterPro" id="IPR052032">
    <property type="entry name" value="ATP-dep_AA_Ligase"/>
</dbReference>
<protein>
    <submittedName>
        <fullName evidence="6">ATP-grasp domain-containing protein</fullName>
    </submittedName>
</protein>
<dbReference type="Proteomes" id="UP000297053">
    <property type="component" value="Chromosome"/>
</dbReference>
<dbReference type="GO" id="GO:0016874">
    <property type="term" value="F:ligase activity"/>
    <property type="evidence" value="ECO:0007669"/>
    <property type="project" value="UniProtKB-KW"/>
</dbReference>
<dbReference type="InterPro" id="IPR003806">
    <property type="entry name" value="ATP-grasp_PylC-type"/>
</dbReference>
<evidence type="ECO:0000313" key="6">
    <source>
        <dbReference type="EMBL" id="QCD66044.1"/>
    </source>
</evidence>
<keyword evidence="3 4" id="KW-0067">ATP-binding</keyword>
<dbReference type="RefSeq" id="WP_015762427.1">
    <property type="nucleotide sequence ID" value="NZ_CP039375.1"/>
</dbReference>
<dbReference type="InterPro" id="IPR013815">
    <property type="entry name" value="ATP_grasp_subdomain_1"/>
</dbReference>
<dbReference type="SUPFAM" id="SSF56059">
    <property type="entry name" value="Glutathione synthetase ATP-binding domain-like"/>
    <property type="match status" value="1"/>
</dbReference>
<dbReference type="Gene3D" id="3.40.50.20">
    <property type="match status" value="1"/>
</dbReference>
<dbReference type="PANTHER" id="PTHR43585:SF2">
    <property type="entry name" value="ATP-GRASP ENZYME FSQD"/>
    <property type="match status" value="1"/>
</dbReference>
<gene>
    <name evidence="6" type="ORF">E5139_10470</name>
</gene>
<evidence type="ECO:0000256" key="3">
    <source>
        <dbReference type="ARBA" id="ARBA00022840"/>
    </source>
</evidence>
<dbReference type="Gene3D" id="3.30.1490.20">
    <property type="entry name" value="ATP-grasp fold, A domain"/>
    <property type="match status" value="1"/>
</dbReference>
<dbReference type="GeneID" id="42179364"/>
<feature type="domain" description="ATP-grasp" evidence="5">
    <location>
        <begin position="106"/>
        <end position="286"/>
    </location>
</feature>
<dbReference type="OMA" id="MMKYNEI"/>
<keyword evidence="2 4" id="KW-0547">Nucleotide-binding</keyword>
<dbReference type="GO" id="GO:0046872">
    <property type="term" value="F:metal ion binding"/>
    <property type="evidence" value="ECO:0007669"/>
    <property type="project" value="InterPro"/>
</dbReference>
<reference evidence="6 7" key="1">
    <citation type="submission" date="2019-04" db="EMBL/GenBank/DDBJ databases">
        <title>Complete genome sequence of Arthrobacter sp. ZXY-2 associated with effective atrazine degradation and salt adaptation.</title>
        <authorList>
            <person name="Zhao X."/>
        </authorList>
    </citation>
    <scope>NUCLEOTIDE SEQUENCE [LARGE SCALE GENOMIC DNA]</scope>
    <source>
        <strain evidence="7">ZP60</strain>
    </source>
</reference>
<evidence type="ECO:0000259" key="5">
    <source>
        <dbReference type="PROSITE" id="PS50975"/>
    </source>
</evidence>
<sequence>MTNLTILRTAVGSLPSRGLIDALREYGFSVVGADANPAAYGHLYLDESEVVPRADEPTFLDTVTDLVADHNIDAILAGPEAELLALAGEKAKLGRQGATVLCPDAKTVELCADKRQTQAAFADAEIPVPDLYERDAVEFPCIVKPRFGGGSTAVNVARSESELAVYAADLNDPIFQNYVDGPEYTVDVLSGDDGRPLSVVPRRRHGVESGKSVTGETVAREDIIEHCETISREFDLFGPSCIQCIDGPDGLRFIEVNTRFGGGAVLSMQADDSVLPNVERLIRGERGVKSESFRDGLVMIRNYTELYADRTEVWDDNA</sequence>
<proteinExistence type="predicted"/>
<name>A0A4D6KDG2_9EURY</name>
<organism evidence="6 7">
    <name type="scientific">Halomicrobium mukohataei</name>
    <dbReference type="NCBI Taxonomy" id="57705"/>
    <lineage>
        <taxon>Archaea</taxon>
        <taxon>Methanobacteriati</taxon>
        <taxon>Methanobacteriota</taxon>
        <taxon>Stenosarchaea group</taxon>
        <taxon>Halobacteria</taxon>
        <taxon>Halobacteriales</taxon>
        <taxon>Haloarculaceae</taxon>
        <taxon>Halomicrobium</taxon>
    </lineage>
</organism>
<dbReference type="KEGG" id="halz:E5139_10470"/>
<dbReference type="GO" id="GO:0005524">
    <property type="term" value="F:ATP binding"/>
    <property type="evidence" value="ECO:0007669"/>
    <property type="project" value="UniProtKB-UniRule"/>
</dbReference>
<dbReference type="InterPro" id="IPR011761">
    <property type="entry name" value="ATP-grasp"/>
</dbReference>
<accession>A0A4D6KDG2</accession>
<evidence type="ECO:0000256" key="1">
    <source>
        <dbReference type="ARBA" id="ARBA00022598"/>
    </source>
</evidence>
<dbReference type="Pfam" id="PF02655">
    <property type="entry name" value="ATP-grasp_3"/>
    <property type="match status" value="1"/>
</dbReference>
<dbReference type="PROSITE" id="PS50975">
    <property type="entry name" value="ATP_GRASP"/>
    <property type="match status" value="1"/>
</dbReference>
<evidence type="ECO:0000313" key="7">
    <source>
        <dbReference type="Proteomes" id="UP000297053"/>
    </source>
</evidence>
<evidence type="ECO:0000256" key="2">
    <source>
        <dbReference type="ARBA" id="ARBA00022741"/>
    </source>
</evidence>
<dbReference type="EMBL" id="CP039375">
    <property type="protein sequence ID" value="QCD66044.1"/>
    <property type="molecule type" value="Genomic_DNA"/>
</dbReference>
<dbReference type="Gene3D" id="3.30.470.20">
    <property type="entry name" value="ATP-grasp fold, B domain"/>
    <property type="match status" value="1"/>
</dbReference>